<feature type="transmembrane region" description="Helical" evidence="7">
    <location>
        <begin position="47"/>
        <end position="67"/>
    </location>
</feature>
<evidence type="ECO:0000313" key="9">
    <source>
        <dbReference type="Proteomes" id="UP001228905"/>
    </source>
</evidence>
<organism evidence="8 9">
    <name type="scientific">Caulobacter ginsengisoli</name>
    <dbReference type="NCBI Taxonomy" id="400775"/>
    <lineage>
        <taxon>Bacteria</taxon>
        <taxon>Pseudomonadati</taxon>
        <taxon>Pseudomonadota</taxon>
        <taxon>Alphaproteobacteria</taxon>
        <taxon>Caulobacterales</taxon>
        <taxon>Caulobacteraceae</taxon>
        <taxon>Caulobacter</taxon>
    </lineage>
</organism>
<feature type="transmembrane region" description="Helical" evidence="7">
    <location>
        <begin position="247"/>
        <end position="266"/>
    </location>
</feature>
<dbReference type="InterPro" id="IPR000715">
    <property type="entry name" value="Glycosyl_transferase_4"/>
</dbReference>
<dbReference type="EMBL" id="JAUSVS010000010">
    <property type="protein sequence ID" value="MDQ0466177.1"/>
    <property type="molecule type" value="Genomic_DNA"/>
</dbReference>
<dbReference type="InterPro" id="IPR018480">
    <property type="entry name" value="PNAcMuramoyl-5peptid_Trfase_CS"/>
</dbReference>
<protein>
    <submittedName>
        <fullName evidence="8">UDP-GlcNAc:undecaprenyl-phosphate GlcNAc-1-phosphate transferase</fullName>
        <ecNumber evidence="8">2.7.8.33</ecNumber>
    </submittedName>
</protein>
<dbReference type="GO" id="GO:0036380">
    <property type="term" value="F:UDP-N-acetylglucosamine-undecaprenyl-phosphate N-acetylglucosaminephosphotransferase activity"/>
    <property type="evidence" value="ECO:0007669"/>
    <property type="project" value="UniProtKB-EC"/>
</dbReference>
<keyword evidence="4 7" id="KW-0812">Transmembrane</keyword>
<keyword evidence="9" id="KW-1185">Reference proteome</keyword>
<evidence type="ECO:0000256" key="3">
    <source>
        <dbReference type="ARBA" id="ARBA00022679"/>
    </source>
</evidence>
<evidence type="ECO:0000256" key="1">
    <source>
        <dbReference type="ARBA" id="ARBA00004651"/>
    </source>
</evidence>
<feature type="transmembrane region" description="Helical" evidence="7">
    <location>
        <begin position="216"/>
        <end position="235"/>
    </location>
</feature>
<accession>A0ABU0IVZ9</accession>
<evidence type="ECO:0000256" key="6">
    <source>
        <dbReference type="ARBA" id="ARBA00023136"/>
    </source>
</evidence>
<proteinExistence type="predicted"/>
<dbReference type="PANTHER" id="PTHR22926:SF3">
    <property type="entry name" value="UNDECAPRENYL-PHOSPHATE ALPHA-N-ACETYLGLUCOSAMINYL 1-PHOSPHATE TRANSFERASE"/>
    <property type="match status" value="1"/>
</dbReference>
<reference evidence="8 9" key="1">
    <citation type="submission" date="2023-07" db="EMBL/GenBank/DDBJ databases">
        <title>Genomic Encyclopedia of Type Strains, Phase IV (KMG-IV): sequencing the most valuable type-strain genomes for metagenomic binning, comparative biology and taxonomic classification.</title>
        <authorList>
            <person name="Goeker M."/>
        </authorList>
    </citation>
    <scope>NUCLEOTIDE SEQUENCE [LARGE SCALE GENOMIC DNA]</scope>
    <source>
        <strain evidence="8 9">DSM 18695</strain>
    </source>
</reference>
<evidence type="ECO:0000256" key="7">
    <source>
        <dbReference type="SAM" id="Phobius"/>
    </source>
</evidence>
<dbReference type="CDD" id="cd06853">
    <property type="entry name" value="GT_WecA_like"/>
    <property type="match status" value="1"/>
</dbReference>
<feature type="transmembrane region" description="Helical" evidence="7">
    <location>
        <begin position="297"/>
        <end position="318"/>
    </location>
</feature>
<keyword evidence="6 7" id="KW-0472">Membrane</keyword>
<feature type="transmembrane region" description="Helical" evidence="7">
    <location>
        <begin position="127"/>
        <end position="151"/>
    </location>
</feature>
<dbReference type="Pfam" id="PF00953">
    <property type="entry name" value="Glycos_transf_4"/>
    <property type="match status" value="1"/>
</dbReference>
<comment type="subcellular location">
    <subcellularLocation>
        <location evidence="1">Cell membrane</location>
        <topology evidence="1">Multi-pass membrane protein</topology>
    </subcellularLocation>
</comment>
<feature type="transmembrane region" description="Helical" evidence="7">
    <location>
        <begin position="6"/>
        <end position="26"/>
    </location>
</feature>
<comment type="caution">
    <text evidence="8">The sequence shown here is derived from an EMBL/GenBank/DDBJ whole genome shotgun (WGS) entry which is preliminary data.</text>
</comment>
<dbReference type="Proteomes" id="UP001228905">
    <property type="component" value="Unassembled WGS sequence"/>
</dbReference>
<feature type="transmembrane region" description="Helical" evidence="7">
    <location>
        <begin position="324"/>
        <end position="340"/>
    </location>
</feature>
<dbReference type="PANTHER" id="PTHR22926">
    <property type="entry name" value="PHOSPHO-N-ACETYLMURAMOYL-PENTAPEPTIDE-TRANSFERASE"/>
    <property type="match status" value="1"/>
</dbReference>
<feature type="transmembrane region" description="Helical" evidence="7">
    <location>
        <begin position="163"/>
        <end position="181"/>
    </location>
</feature>
<feature type="transmembrane region" description="Helical" evidence="7">
    <location>
        <begin position="73"/>
        <end position="91"/>
    </location>
</feature>
<dbReference type="EC" id="2.7.8.33" evidence="8"/>
<keyword evidence="3 8" id="KW-0808">Transferase</keyword>
<feature type="transmembrane region" description="Helical" evidence="7">
    <location>
        <begin position="187"/>
        <end position="204"/>
    </location>
</feature>
<evidence type="ECO:0000313" key="8">
    <source>
        <dbReference type="EMBL" id="MDQ0466177.1"/>
    </source>
</evidence>
<keyword evidence="5 7" id="KW-1133">Transmembrane helix</keyword>
<evidence type="ECO:0000256" key="5">
    <source>
        <dbReference type="ARBA" id="ARBA00022989"/>
    </source>
</evidence>
<name>A0ABU0IVZ9_9CAUL</name>
<sequence length="363" mass="38014">MHIVWRLVAFEFVAAFAAVTALIYLLDPLARKLGLLDHPGGRKDHAAPTPVTGGVAIAIGTILPALALVSPSLQLIGLGLAAVILVTIGVLDDLYDLPWPIRVLAQVAAALAIIYVGGVRVENIGAAFGLGHLALGWLSVPFSVVAVVGLINALNMADGIDGLCGSLALCALVMLMAASVYAGNLDLAHGMVVISGAVVAFLAFNLRTPWRKRAQVFLGNSGSAYLGLIIAWAAFRLTQNPLYPVTPVLAPFLVAPPVIDTLALIARRAMAGHSPFHADRTHVHHLMLDGGFTPTGVVLTLSALSLVLGGGAALALLADVPDPLFIAVYLALIVGWLALTRRHERAVALFKWLSRLTPARKAD</sequence>
<evidence type="ECO:0000256" key="2">
    <source>
        <dbReference type="ARBA" id="ARBA00022475"/>
    </source>
</evidence>
<gene>
    <name evidence="8" type="ORF">QO010_003970</name>
</gene>
<dbReference type="PROSITE" id="PS01348">
    <property type="entry name" value="MRAY_2"/>
    <property type="match status" value="1"/>
</dbReference>
<evidence type="ECO:0000256" key="4">
    <source>
        <dbReference type="ARBA" id="ARBA00022692"/>
    </source>
</evidence>
<dbReference type="RefSeq" id="WP_307352084.1">
    <property type="nucleotide sequence ID" value="NZ_JAUSVS010000010.1"/>
</dbReference>
<keyword evidence="2" id="KW-1003">Cell membrane</keyword>